<comment type="caution">
    <text evidence="2">The sequence shown here is derived from an EMBL/GenBank/DDBJ whole genome shotgun (WGS) entry which is preliminary data.</text>
</comment>
<reference evidence="2" key="1">
    <citation type="submission" date="2023-08" db="EMBL/GenBank/DDBJ databases">
        <title>Pelteobagrus vachellii genome.</title>
        <authorList>
            <person name="Liu H."/>
        </authorList>
    </citation>
    <scope>NUCLEOTIDE SEQUENCE</scope>
    <source>
        <strain evidence="2">PRFRI_2022a</strain>
        <tissue evidence="2">Muscle</tissue>
    </source>
</reference>
<dbReference type="Proteomes" id="UP001187315">
    <property type="component" value="Unassembled WGS sequence"/>
</dbReference>
<proteinExistence type="predicted"/>
<evidence type="ECO:0000313" key="2">
    <source>
        <dbReference type="EMBL" id="KAK2865861.1"/>
    </source>
</evidence>
<organism evidence="2 3">
    <name type="scientific">Tachysurus vachellii</name>
    <name type="common">Darkbarbel catfish</name>
    <name type="synonym">Pelteobagrus vachellii</name>
    <dbReference type="NCBI Taxonomy" id="175792"/>
    <lineage>
        <taxon>Eukaryota</taxon>
        <taxon>Metazoa</taxon>
        <taxon>Chordata</taxon>
        <taxon>Craniata</taxon>
        <taxon>Vertebrata</taxon>
        <taxon>Euteleostomi</taxon>
        <taxon>Actinopterygii</taxon>
        <taxon>Neopterygii</taxon>
        <taxon>Teleostei</taxon>
        <taxon>Ostariophysi</taxon>
        <taxon>Siluriformes</taxon>
        <taxon>Bagridae</taxon>
        <taxon>Tachysurus</taxon>
    </lineage>
</organism>
<feature type="compositionally biased region" description="Polar residues" evidence="1">
    <location>
        <begin position="1"/>
        <end position="16"/>
    </location>
</feature>
<accession>A0AA88NVA2</accession>
<gene>
    <name evidence="2" type="ORF">Q7C36_001917</name>
</gene>
<feature type="region of interest" description="Disordered" evidence="1">
    <location>
        <begin position="1"/>
        <end position="20"/>
    </location>
</feature>
<sequence length="77" mass="8769">MYSNLSAGGGTQQPSPNKVGVVYVSLGGRRRRRRRKNWPRLVLPHINSRVCGKEKNTHKRRALHLIYTHIQPGVQVS</sequence>
<dbReference type="AlphaFoldDB" id="A0AA88NVA2"/>
<evidence type="ECO:0000313" key="3">
    <source>
        <dbReference type="Proteomes" id="UP001187315"/>
    </source>
</evidence>
<protein>
    <submittedName>
        <fullName evidence="2">Uncharacterized protein</fullName>
    </submittedName>
</protein>
<dbReference type="EMBL" id="JAVHJS010000002">
    <property type="protein sequence ID" value="KAK2865861.1"/>
    <property type="molecule type" value="Genomic_DNA"/>
</dbReference>
<evidence type="ECO:0000256" key="1">
    <source>
        <dbReference type="SAM" id="MobiDB-lite"/>
    </source>
</evidence>
<name>A0AA88NVA2_TACVA</name>
<keyword evidence="3" id="KW-1185">Reference proteome</keyword>